<evidence type="ECO:0000313" key="3">
    <source>
        <dbReference type="Proteomes" id="UP000799423"/>
    </source>
</evidence>
<dbReference type="Pfam" id="PF12770">
    <property type="entry name" value="CHAT"/>
    <property type="match status" value="1"/>
</dbReference>
<gene>
    <name evidence="2" type="ORF">T440DRAFT_493865</name>
</gene>
<keyword evidence="3" id="KW-1185">Reference proteome</keyword>
<accession>A0A6A7ANV9</accession>
<proteinExistence type="predicted"/>
<dbReference type="Proteomes" id="UP000799423">
    <property type="component" value="Unassembled WGS sequence"/>
</dbReference>
<feature type="domain" description="CHAT" evidence="1">
    <location>
        <begin position="4"/>
        <end position="294"/>
    </location>
</feature>
<reference evidence="2" key="1">
    <citation type="submission" date="2020-01" db="EMBL/GenBank/DDBJ databases">
        <authorList>
            <consortium name="DOE Joint Genome Institute"/>
            <person name="Haridas S."/>
            <person name="Albert R."/>
            <person name="Binder M."/>
            <person name="Bloem J."/>
            <person name="Labutti K."/>
            <person name="Salamov A."/>
            <person name="Andreopoulos B."/>
            <person name="Baker S.E."/>
            <person name="Barry K."/>
            <person name="Bills G."/>
            <person name="Bluhm B.H."/>
            <person name="Cannon C."/>
            <person name="Castanera R."/>
            <person name="Culley D.E."/>
            <person name="Daum C."/>
            <person name="Ezra D."/>
            <person name="Gonzalez J.B."/>
            <person name="Henrissat B."/>
            <person name="Kuo A."/>
            <person name="Liang C."/>
            <person name="Lipzen A."/>
            <person name="Lutzoni F."/>
            <person name="Magnuson J."/>
            <person name="Mondo S."/>
            <person name="Nolan M."/>
            <person name="Ohm R."/>
            <person name="Pangilinan J."/>
            <person name="Park H.-J."/>
            <person name="Ramirez L."/>
            <person name="Alfaro M."/>
            <person name="Sun H."/>
            <person name="Tritt A."/>
            <person name="Yoshinaga Y."/>
            <person name="Zwiers L.-H."/>
            <person name="Turgeon B.G."/>
            <person name="Goodwin S.B."/>
            <person name="Spatafora J.W."/>
            <person name="Crous P.W."/>
            <person name="Grigoriev I.V."/>
        </authorList>
    </citation>
    <scope>NUCLEOTIDE SEQUENCE</scope>
    <source>
        <strain evidence="2">IPT5</strain>
    </source>
</reference>
<dbReference type="AlphaFoldDB" id="A0A6A7ANV9"/>
<sequence>MDDALRYVWNMIVKPVLQRLQLLRDETCHPSSLTRIWWISGGVLSLMPLHAVGHHEPGSMENTISHVVSSYATTLKSLEFLRKKEQTSLVDQKHEVLVISMPTTPGTFYPLDVGKEVDAIKTFAEPWAHVTALERPRKSEVIEALQRCTIAHFACHGMADPVDPLKSNLLLGRDELEKLSIEDFDKMAFEKASIIYLSACSTAELKVRNLADESLHLASSLQLAGFQHVIATAWGAKDRAAVEVAKSFYAALQKATVTDVVNVAEALHMAVVSLRNTGENWKDISLWGPFVHLGT</sequence>
<name>A0A6A7ANV9_9PLEO</name>
<evidence type="ECO:0000313" key="2">
    <source>
        <dbReference type="EMBL" id="KAF2844812.1"/>
    </source>
</evidence>
<evidence type="ECO:0000259" key="1">
    <source>
        <dbReference type="Pfam" id="PF12770"/>
    </source>
</evidence>
<protein>
    <recommendedName>
        <fullName evidence="1">CHAT domain-containing protein</fullName>
    </recommendedName>
</protein>
<dbReference type="OrthoDB" id="9991317at2759"/>
<dbReference type="InterPro" id="IPR024983">
    <property type="entry name" value="CHAT_dom"/>
</dbReference>
<dbReference type="EMBL" id="MU006362">
    <property type="protein sequence ID" value="KAF2844812.1"/>
    <property type="molecule type" value="Genomic_DNA"/>
</dbReference>
<organism evidence="2 3">
    <name type="scientific">Plenodomus tracheiphilus IPT5</name>
    <dbReference type="NCBI Taxonomy" id="1408161"/>
    <lineage>
        <taxon>Eukaryota</taxon>
        <taxon>Fungi</taxon>
        <taxon>Dikarya</taxon>
        <taxon>Ascomycota</taxon>
        <taxon>Pezizomycotina</taxon>
        <taxon>Dothideomycetes</taxon>
        <taxon>Pleosporomycetidae</taxon>
        <taxon>Pleosporales</taxon>
        <taxon>Pleosporineae</taxon>
        <taxon>Leptosphaeriaceae</taxon>
        <taxon>Plenodomus</taxon>
    </lineage>
</organism>